<comment type="function">
    <text evidence="4">One of the essential components for the initiation of protein synthesis. Stabilizes the binding of IF-2 and IF-3 on the 30S subunit to which N-formylmethionyl-tRNA(fMet) subsequently binds. Helps modulate mRNA selection, yielding the 30S pre-initiation complex (PIC). Upon addition of the 50S ribosomal subunit IF-1, IF-2 and IF-3 are released leaving the mature 70S translation initiation complex.</text>
</comment>
<dbReference type="HAMAP" id="MF_00075">
    <property type="entry name" value="IF_1"/>
    <property type="match status" value="1"/>
</dbReference>
<protein>
    <recommendedName>
        <fullName evidence="4 5">Translation initiation factor IF-1</fullName>
    </recommendedName>
</protein>
<sequence>MKFLKKQKIEKTGIILESLPNTTFKVKLEDDREILAHLAGKLRIYRIRVLPGDRVKVELSPYDKNRGRIVYREK</sequence>
<evidence type="ECO:0000313" key="8">
    <source>
        <dbReference type="Proteomes" id="UP000230324"/>
    </source>
</evidence>
<dbReference type="Proteomes" id="UP000230324">
    <property type="component" value="Unassembled WGS sequence"/>
</dbReference>
<dbReference type="FunFam" id="2.40.50.140:FF:000002">
    <property type="entry name" value="Translation initiation factor IF-1"/>
    <property type="match status" value="1"/>
</dbReference>
<comment type="caution">
    <text evidence="7">The sequence shown here is derived from an EMBL/GenBank/DDBJ whole genome shotgun (WGS) entry which is preliminary data.</text>
</comment>
<dbReference type="Gene3D" id="2.40.50.140">
    <property type="entry name" value="Nucleic acid-binding proteins"/>
    <property type="match status" value="1"/>
</dbReference>
<evidence type="ECO:0000256" key="4">
    <source>
        <dbReference type="HAMAP-Rule" id="MF_00075"/>
    </source>
</evidence>
<feature type="domain" description="S1-like" evidence="6">
    <location>
        <begin position="1"/>
        <end position="74"/>
    </location>
</feature>
<comment type="similarity">
    <text evidence="1 4">Belongs to the IF-1 family.</text>
</comment>
<dbReference type="PROSITE" id="PS50832">
    <property type="entry name" value="S1_IF1_TYPE"/>
    <property type="match status" value="1"/>
</dbReference>
<dbReference type="InterPro" id="IPR004368">
    <property type="entry name" value="TIF_IF1"/>
</dbReference>
<dbReference type="GO" id="GO:0019843">
    <property type="term" value="F:rRNA binding"/>
    <property type="evidence" value="ECO:0007669"/>
    <property type="project" value="UniProtKB-UniRule"/>
</dbReference>
<evidence type="ECO:0000256" key="3">
    <source>
        <dbReference type="ARBA" id="ARBA00022917"/>
    </source>
</evidence>
<dbReference type="EMBL" id="PEUV01000003">
    <property type="protein sequence ID" value="PIV12876.1"/>
    <property type="molecule type" value="Genomic_DNA"/>
</dbReference>
<accession>A0A2M7BYY6</accession>
<dbReference type="AlphaFoldDB" id="A0A2M7BYY6"/>
<evidence type="ECO:0000256" key="5">
    <source>
        <dbReference type="NCBIfam" id="TIGR00008"/>
    </source>
</evidence>
<gene>
    <name evidence="4" type="primary">infA</name>
    <name evidence="7" type="ORF">COS47_00110</name>
</gene>
<evidence type="ECO:0000313" key="7">
    <source>
        <dbReference type="EMBL" id="PIV12876.1"/>
    </source>
</evidence>
<dbReference type="NCBIfam" id="TIGR00008">
    <property type="entry name" value="infA"/>
    <property type="match status" value="1"/>
</dbReference>
<evidence type="ECO:0000256" key="2">
    <source>
        <dbReference type="ARBA" id="ARBA00022540"/>
    </source>
</evidence>
<dbReference type="SUPFAM" id="SSF50249">
    <property type="entry name" value="Nucleic acid-binding proteins"/>
    <property type="match status" value="1"/>
</dbReference>
<dbReference type="InterPro" id="IPR012340">
    <property type="entry name" value="NA-bd_OB-fold"/>
</dbReference>
<dbReference type="InterPro" id="IPR006196">
    <property type="entry name" value="RNA-binding_domain_S1_IF1"/>
</dbReference>
<keyword evidence="2 4" id="KW-0396">Initiation factor</keyword>
<comment type="subcellular location">
    <subcellularLocation>
        <location evidence="4">Cytoplasm</location>
    </subcellularLocation>
</comment>
<proteinExistence type="inferred from homology"/>
<reference evidence="8" key="1">
    <citation type="submission" date="2017-09" db="EMBL/GenBank/DDBJ databases">
        <title>Depth-based differentiation of microbial function through sediment-hosted aquifers and enrichment of novel symbionts in the deep terrestrial subsurface.</title>
        <authorList>
            <person name="Probst A.J."/>
            <person name="Ladd B."/>
            <person name="Jarett J.K."/>
            <person name="Geller-Mcgrath D.E."/>
            <person name="Sieber C.M.K."/>
            <person name="Emerson J.B."/>
            <person name="Anantharaman K."/>
            <person name="Thomas B.C."/>
            <person name="Malmstrom R."/>
            <person name="Stieglmeier M."/>
            <person name="Klingl A."/>
            <person name="Woyke T."/>
            <person name="Ryan C.M."/>
            <person name="Banfield J.F."/>
        </authorList>
    </citation>
    <scope>NUCLEOTIDE SEQUENCE [LARGE SCALE GENOMIC DNA]</scope>
</reference>
<dbReference type="CDD" id="cd04451">
    <property type="entry name" value="S1_IF1"/>
    <property type="match status" value="1"/>
</dbReference>
<dbReference type="PANTHER" id="PTHR33370:SF1">
    <property type="entry name" value="TRANSLATION INITIATION FACTOR IF-1, CHLOROPLASTIC"/>
    <property type="match status" value="1"/>
</dbReference>
<dbReference type="GO" id="GO:0003743">
    <property type="term" value="F:translation initiation factor activity"/>
    <property type="evidence" value="ECO:0007669"/>
    <property type="project" value="UniProtKB-UniRule"/>
</dbReference>
<dbReference type="GO" id="GO:0043022">
    <property type="term" value="F:ribosome binding"/>
    <property type="evidence" value="ECO:0007669"/>
    <property type="project" value="UniProtKB-UniRule"/>
</dbReference>
<keyword evidence="3 4" id="KW-0648">Protein biosynthesis</keyword>
<dbReference type="Pfam" id="PF01176">
    <property type="entry name" value="eIF-1a"/>
    <property type="match status" value="1"/>
</dbReference>
<keyword evidence="4" id="KW-0963">Cytoplasm</keyword>
<dbReference type="GO" id="GO:0005829">
    <property type="term" value="C:cytosol"/>
    <property type="evidence" value="ECO:0007669"/>
    <property type="project" value="TreeGrafter"/>
</dbReference>
<dbReference type="PANTHER" id="PTHR33370">
    <property type="entry name" value="TRANSLATION INITIATION FACTOR IF-1, CHLOROPLASTIC"/>
    <property type="match status" value="1"/>
</dbReference>
<evidence type="ECO:0000259" key="6">
    <source>
        <dbReference type="PROSITE" id="PS50832"/>
    </source>
</evidence>
<keyword evidence="4" id="KW-0694">RNA-binding</keyword>
<keyword evidence="4" id="KW-0699">rRNA-binding</keyword>
<organism evidence="7 8">
    <name type="scientific">Candidatus Nealsonbacteria bacterium CG03_land_8_20_14_0_80_36_12</name>
    <dbReference type="NCBI Taxonomy" id="1974701"/>
    <lineage>
        <taxon>Bacteria</taxon>
        <taxon>Candidatus Nealsoniibacteriota</taxon>
    </lineage>
</organism>
<name>A0A2M7BYY6_9BACT</name>
<comment type="subunit">
    <text evidence="4">Component of the 30S ribosomal translation pre-initiation complex which assembles on the 30S ribosome in the order IF-2 and IF-3, IF-1 and N-formylmethionyl-tRNA(fMet); mRNA recruitment can occur at any time during PIC assembly.</text>
</comment>
<evidence type="ECO:0000256" key="1">
    <source>
        <dbReference type="ARBA" id="ARBA00010939"/>
    </source>
</evidence>